<reference evidence="3" key="1">
    <citation type="submission" date="2021-01" db="EMBL/GenBank/DDBJ databases">
        <title>Whole genome shotgun sequence of Planosporangium mesophilum NBRC 109066.</title>
        <authorList>
            <person name="Komaki H."/>
            <person name="Tamura T."/>
        </authorList>
    </citation>
    <scope>NUCLEOTIDE SEQUENCE</scope>
    <source>
        <strain evidence="3">NBRC 109066</strain>
    </source>
</reference>
<gene>
    <name evidence="3" type="ORF">Pme01_18220</name>
</gene>
<dbReference type="EMBL" id="BOON01000017">
    <property type="protein sequence ID" value="GII22225.1"/>
    <property type="molecule type" value="Genomic_DNA"/>
</dbReference>
<dbReference type="InterPro" id="IPR000835">
    <property type="entry name" value="HTH_MarR-typ"/>
</dbReference>
<dbReference type="SMART" id="SM00347">
    <property type="entry name" value="HTH_MARR"/>
    <property type="match status" value="1"/>
</dbReference>
<evidence type="ECO:0000313" key="4">
    <source>
        <dbReference type="Proteomes" id="UP000599074"/>
    </source>
</evidence>
<dbReference type="Pfam" id="PF12802">
    <property type="entry name" value="MarR_2"/>
    <property type="match status" value="1"/>
</dbReference>
<name>A0A8J3T800_9ACTN</name>
<evidence type="ECO:0000313" key="3">
    <source>
        <dbReference type="EMBL" id="GII22225.1"/>
    </source>
</evidence>
<organism evidence="3 4">
    <name type="scientific">Planosporangium mesophilum</name>
    <dbReference type="NCBI Taxonomy" id="689768"/>
    <lineage>
        <taxon>Bacteria</taxon>
        <taxon>Bacillati</taxon>
        <taxon>Actinomycetota</taxon>
        <taxon>Actinomycetes</taxon>
        <taxon>Micromonosporales</taxon>
        <taxon>Micromonosporaceae</taxon>
        <taxon>Planosporangium</taxon>
    </lineage>
</organism>
<dbReference type="Proteomes" id="UP000599074">
    <property type="component" value="Unassembled WGS sequence"/>
</dbReference>
<dbReference type="SUPFAM" id="SSF46785">
    <property type="entry name" value="Winged helix' DNA-binding domain"/>
    <property type="match status" value="1"/>
</dbReference>
<accession>A0A8J3T800</accession>
<dbReference type="InterPro" id="IPR039422">
    <property type="entry name" value="MarR/SlyA-like"/>
</dbReference>
<protein>
    <submittedName>
        <fullName evidence="3">MarR family transcriptional regulator</fullName>
    </submittedName>
</protein>
<dbReference type="InterPro" id="IPR036388">
    <property type="entry name" value="WH-like_DNA-bd_sf"/>
</dbReference>
<dbReference type="Gene3D" id="1.10.10.10">
    <property type="entry name" value="Winged helix-like DNA-binding domain superfamily/Winged helix DNA-binding domain"/>
    <property type="match status" value="1"/>
</dbReference>
<feature type="domain" description="HTH marR-type" evidence="2">
    <location>
        <begin position="6"/>
        <end position="144"/>
    </location>
</feature>
<proteinExistence type="predicted"/>
<dbReference type="GO" id="GO:0006950">
    <property type="term" value="P:response to stress"/>
    <property type="evidence" value="ECO:0007669"/>
    <property type="project" value="TreeGrafter"/>
</dbReference>
<sequence length="178" mass="19384">MNELFDDPRITAMGLLTEAFTGLTARFSEQLASHGMSIVEFEVLIRLSRSPESQLRMTDLAAQTQLTTSGITRVVDRLERGGLVRREACAADRRSSFAVMTDAGRARMEEVLPGHIEVIKHWFTSRLTPEQLEQLLDSLRTVRDAVRPGAVSGAIRSTGPADTDDADKTGNGSVAPSA</sequence>
<feature type="region of interest" description="Disordered" evidence="1">
    <location>
        <begin position="151"/>
        <end position="178"/>
    </location>
</feature>
<evidence type="ECO:0000259" key="2">
    <source>
        <dbReference type="PROSITE" id="PS50995"/>
    </source>
</evidence>
<dbReference type="InterPro" id="IPR036390">
    <property type="entry name" value="WH_DNA-bd_sf"/>
</dbReference>
<dbReference type="PROSITE" id="PS50995">
    <property type="entry name" value="HTH_MARR_2"/>
    <property type="match status" value="1"/>
</dbReference>
<dbReference type="AlphaFoldDB" id="A0A8J3T800"/>
<keyword evidence="4" id="KW-1185">Reference proteome</keyword>
<evidence type="ECO:0000256" key="1">
    <source>
        <dbReference type="SAM" id="MobiDB-lite"/>
    </source>
</evidence>
<dbReference type="PANTHER" id="PTHR33164:SF99">
    <property type="entry name" value="MARR FAMILY REGULATORY PROTEIN"/>
    <property type="match status" value="1"/>
</dbReference>
<dbReference type="GO" id="GO:0003700">
    <property type="term" value="F:DNA-binding transcription factor activity"/>
    <property type="evidence" value="ECO:0007669"/>
    <property type="project" value="InterPro"/>
</dbReference>
<dbReference type="PANTHER" id="PTHR33164">
    <property type="entry name" value="TRANSCRIPTIONAL REGULATOR, MARR FAMILY"/>
    <property type="match status" value="1"/>
</dbReference>
<comment type="caution">
    <text evidence="3">The sequence shown here is derived from an EMBL/GenBank/DDBJ whole genome shotgun (WGS) entry which is preliminary data.</text>
</comment>
<dbReference type="PRINTS" id="PR00598">
    <property type="entry name" value="HTHMARR"/>
</dbReference>